<dbReference type="GO" id="GO:0006749">
    <property type="term" value="P:glutathione metabolic process"/>
    <property type="evidence" value="ECO:0007669"/>
    <property type="project" value="TreeGrafter"/>
</dbReference>
<dbReference type="PANTHER" id="PTHR11365:SF2">
    <property type="entry name" value="5-OXOPROLINASE"/>
    <property type="match status" value="1"/>
</dbReference>
<dbReference type="EMBL" id="WNBW01000010">
    <property type="protein sequence ID" value="MTU04676.1"/>
    <property type="molecule type" value="Genomic_DNA"/>
</dbReference>
<dbReference type="InterPro" id="IPR043129">
    <property type="entry name" value="ATPase_NBD"/>
</dbReference>
<dbReference type="PANTHER" id="PTHR11365">
    <property type="entry name" value="5-OXOPROLINASE RELATED"/>
    <property type="match status" value="1"/>
</dbReference>
<keyword evidence="5" id="KW-1185">Reference proteome</keyword>
<evidence type="ECO:0000313" key="5">
    <source>
        <dbReference type="Proteomes" id="UP000443070"/>
    </source>
</evidence>
<evidence type="ECO:0000259" key="2">
    <source>
        <dbReference type="Pfam" id="PF05378"/>
    </source>
</evidence>
<gene>
    <name evidence="3" type="ORF">GMD11_09385</name>
    <name evidence="4" type="ORF">GMD18_09720</name>
</gene>
<dbReference type="Pfam" id="PF05378">
    <property type="entry name" value="Hydant_A_N"/>
    <property type="match status" value="1"/>
</dbReference>
<feature type="domain" description="Hydantoinase A/oxoprolinase" evidence="1">
    <location>
        <begin position="175"/>
        <end position="454"/>
    </location>
</feature>
<evidence type="ECO:0000313" key="3">
    <source>
        <dbReference type="EMBL" id="MTT76477.1"/>
    </source>
</evidence>
<evidence type="ECO:0000313" key="4">
    <source>
        <dbReference type="EMBL" id="MTU04676.1"/>
    </source>
</evidence>
<dbReference type="GO" id="GO:0005829">
    <property type="term" value="C:cytosol"/>
    <property type="evidence" value="ECO:0007669"/>
    <property type="project" value="TreeGrafter"/>
</dbReference>
<dbReference type="AlphaFoldDB" id="A0A7X2XGZ3"/>
<accession>A0A7X2XGZ3</accession>
<organism evidence="3 6">
    <name type="scientific">Phascolarctobacterium faecium</name>
    <dbReference type="NCBI Taxonomy" id="33025"/>
    <lineage>
        <taxon>Bacteria</taxon>
        <taxon>Bacillati</taxon>
        <taxon>Bacillota</taxon>
        <taxon>Negativicutes</taxon>
        <taxon>Acidaminococcales</taxon>
        <taxon>Acidaminococcaceae</taxon>
        <taxon>Phascolarctobacterium</taxon>
    </lineage>
</organism>
<feature type="domain" description="Hydantoinase/oxoprolinase N-terminal" evidence="2">
    <location>
        <begin position="3"/>
        <end position="149"/>
    </location>
</feature>
<proteinExistence type="predicted"/>
<sequence length="552" mass="59207">MLLGIDVGGTFTDAVLIGRGTIIAQAKRRTTHEAVLQGILEALDEVLQEQEVYNIERVVISSTIVTNALTEGRTDPVFLAVMTGPGMNVSKSFPVEPYYVSGYVDHRGKITARIDWQKHQGLLSKAKNKMAAVSGKFSVRNPENEYALAGELKDCGYEKIFLGSELSGELNFVRRTNSAYFAAAVYKTFKNFCRQVQDSLKERNITAPVHVLKADGGTLPLDIALKQPVETIFTGPAASVLGIEALGASQVKSISLDVGGTTTDIAFWENGLPLLARHGAKVAGYPTAVRSFHMRSVGIGGDSRIRRTETGFEVGPERIGPAMAVGGCEPTLSDALIVAGRVGFGDKAAAHKGMQQLCLMGETAAEVAMQVVEAAVSVIEATINEMLHEWSIQPVYTVNDVIKGTEFEPELLVGVGGGAAGLIMALGERMGLPVEIPAGATVANAVGAALARPTLAASLRADTTEGYYLIPESGQRERLPSGFSMKMAEELLAAWLHEQAKAWQLPGQEAEVISKEFFRTIHGYYDSGEIISLRMQLKPGILQTVIGREVAF</sequence>
<dbReference type="GO" id="GO:0017168">
    <property type="term" value="F:5-oxoprolinase (ATP-hydrolyzing) activity"/>
    <property type="evidence" value="ECO:0007669"/>
    <property type="project" value="TreeGrafter"/>
</dbReference>
<evidence type="ECO:0000259" key="1">
    <source>
        <dbReference type="Pfam" id="PF01968"/>
    </source>
</evidence>
<dbReference type="SUPFAM" id="SSF53067">
    <property type="entry name" value="Actin-like ATPase domain"/>
    <property type="match status" value="1"/>
</dbReference>
<dbReference type="InterPro" id="IPR008040">
    <property type="entry name" value="Hydant_A_N"/>
</dbReference>
<name>A0A7X2XGZ3_9FIRM</name>
<dbReference type="RefSeq" id="WP_155164223.1">
    <property type="nucleotide sequence ID" value="NZ_WNBG01000010.1"/>
</dbReference>
<protein>
    <submittedName>
        <fullName evidence="3">Hydantoinase/oxoprolinase family protein</fullName>
    </submittedName>
</protein>
<dbReference type="InterPro" id="IPR002821">
    <property type="entry name" value="Hydantoinase_A"/>
</dbReference>
<dbReference type="InterPro" id="IPR045079">
    <property type="entry name" value="Oxoprolinase-like"/>
</dbReference>
<dbReference type="Pfam" id="PF01968">
    <property type="entry name" value="Hydantoinase_A"/>
    <property type="match status" value="1"/>
</dbReference>
<dbReference type="Proteomes" id="UP000484547">
    <property type="component" value="Unassembled WGS sequence"/>
</dbReference>
<dbReference type="OrthoDB" id="9768323at2"/>
<reference evidence="5 6" key="1">
    <citation type="journal article" date="2019" name="Nat. Med.">
        <title>A library of human gut bacterial isolates paired with longitudinal multiomics data enables mechanistic microbiome research.</title>
        <authorList>
            <person name="Poyet M."/>
            <person name="Groussin M."/>
            <person name="Gibbons S.M."/>
            <person name="Avila-Pacheco J."/>
            <person name="Jiang X."/>
            <person name="Kearney S.M."/>
            <person name="Perrotta A.R."/>
            <person name="Berdy B."/>
            <person name="Zhao S."/>
            <person name="Lieberman T.D."/>
            <person name="Swanson P.K."/>
            <person name="Smith M."/>
            <person name="Roesemann S."/>
            <person name="Alexander J.E."/>
            <person name="Rich S.A."/>
            <person name="Livny J."/>
            <person name="Vlamakis H."/>
            <person name="Clish C."/>
            <person name="Bullock K."/>
            <person name="Deik A."/>
            <person name="Scott J."/>
            <person name="Pierce K.A."/>
            <person name="Xavier R.J."/>
            <person name="Alm E.J."/>
        </authorList>
    </citation>
    <scope>NUCLEOTIDE SEQUENCE [LARGE SCALE GENOMIC DNA]</scope>
    <source>
        <strain evidence="3 6">BIOML-A13</strain>
        <strain evidence="4 5">BIOML-A3</strain>
    </source>
</reference>
<dbReference type="EMBL" id="WNBM01000008">
    <property type="protein sequence ID" value="MTT76477.1"/>
    <property type="molecule type" value="Genomic_DNA"/>
</dbReference>
<evidence type="ECO:0000313" key="6">
    <source>
        <dbReference type="Proteomes" id="UP000484547"/>
    </source>
</evidence>
<dbReference type="Proteomes" id="UP000443070">
    <property type="component" value="Unassembled WGS sequence"/>
</dbReference>
<dbReference type="Gene3D" id="3.30.420.40">
    <property type="match status" value="1"/>
</dbReference>
<comment type="caution">
    <text evidence="3">The sequence shown here is derived from an EMBL/GenBank/DDBJ whole genome shotgun (WGS) entry which is preliminary data.</text>
</comment>